<dbReference type="Proteomes" id="UP000789570">
    <property type="component" value="Unassembled WGS sequence"/>
</dbReference>
<comment type="caution">
    <text evidence="1">The sequence shown here is derived from an EMBL/GenBank/DDBJ whole genome shotgun (WGS) entry which is preliminary data.</text>
</comment>
<sequence length="222" mass="25730">MTDFGGNSYGNHATNTTAKTNYRILLFGRAPGVIHTLKHSWVAVGIPLLSDKNVIDFRIFRTRANSNKQLFLLIDEFQLIFKDRNEDKLLKQLMYALGHHMTGIIPNILLSAAQDAIRAMEPIMREFTNVKEFFESLSKKNPSRIYTQISIKLDNAYKISAYANDHKMLICELIYRNIMEIKSNISNDLQDGDSTIKFEHLKRDKHLILRKLETVRGRRNFN</sequence>
<dbReference type="AlphaFoldDB" id="A0A9N9A2Z5"/>
<organism evidence="1 2">
    <name type="scientific">Funneliformis caledonium</name>
    <dbReference type="NCBI Taxonomy" id="1117310"/>
    <lineage>
        <taxon>Eukaryota</taxon>
        <taxon>Fungi</taxon>
        <taxon>Fungi incertae sedis</taxon>
        <taxon>Mucoromycota</taxon>
        <taxon>Glomeromycotina</taxon>
        <taxon>Glomeromycetes</taxon>
        <taxon>Glomerales</taxon>
        <taxon>Glomeraceae</taxon>
        <taxon>Funneliformis</taxon>
    </lineage>
</organism>
<dbReference type="EMBL" id="CAJVPQ010000894">
    <property type="protein sequence ID" value="CAG8517775.1"/>
    <property type="molecule type" value="Genomic_DNA"/>
</dbReference>
<gene>
    <name evidence="1" type="ORF">FCALED_LOCUS4535</name>
</gene>
<protein>
    <submittedName>
        <fullName evidence="1">606_t:CDS:1</fullName>
    </submittedName>
</protein>
<name>A0A9N9A2Z5_9GLOM</name>
<dbReference type="OrthoDB" id="2423125at2759"/>
<accession>A0A9N9A2Z5</accession>
<keyword evidence="2" id="KW-1185">Reference proteome</keyword>
<evidence type="ECO:0000313" key="2">
    <source>
        <dbReference type="Proteomes" id="UP000789570"/>
    </source>
</evidence>
<proteinExistence type="predicted"/>
<evidence type="ECO:0000313" key="1">
    <source>
        <dbReference type="EMBL" id="CAG8517775.1"/>
    </source>
</evidence>
<reference evidence="1" key="1">
    <citation type="submission" date="2021-06" db="EMBL/GenBank/DDBJ databases">
        <authorList>
            <person name="Kallberg Y."/>
            <person name="Tangrot J."/>
            <person name="Rosling A."/>
        </authorList>
    </citation>
    <scope>NUCLEOTIDE SEQUENCE</scope>
    <source>
        <strain evidence="1">UK204</strain>
    </source>
</reference>